<evidence type="ECO:0000313" key="2">
    <source>
        <dbReference type="Proteomes" id="UP000183371"/>
    </source>
</evidence>
<dbReference type="AlphaFoldDB" id="A0A1I7DCI3"/>
<organism evidence="1 2">
    <name type="scientific">Pseudovibrio denitrificans</name>
    <dbReference type="NCBI Taxonomy" id="258256"/>
    <lineage>
        <taxon>Bacteria</taxon>
        <taxon>Pseudomonadati</taxon>
        <taxon>Pseudomonadota</taxon>
        <taxon>Alphaproteobacteria</taxon>
        <taxon>Hyphomicrobiales</taxon>
        <taxon>Stappiaceae</taxon>
        <taxon>Pseudovibrio</taxon>
    </lineage>
</organism>
<sequence>MTQNNPRQQQQQIEPSSIRVPGLVVREQPRINRIQFIFDEQPGEDICRILKNHAFRWSRHEDAWQRQLSVTSRKLAVKVLLEIQELTKAKSGAG</sequence>
<reference evidence="2" key="1">
    <citation type="submission" date="2016-10" db="EMBL/GenBank/DDBJ databases">
        <authorList>
            <person name="Varghese N."/>
            <person name="Submissions S."/>
        </authorList>
    </citation>
    <scope>NUCLEOTIDE SEQUENCE [LARGE SCALE GENOMIC DNA]</scope>
    <source>
        <strain evidence="2">DSM 17465</strain>
    </source>
</reference>
<accession>A0A1I7DCI3</accession>
<evidence type="ECO:0000313" key="1">
    <source>
        <dbReference type="EMBL" id="SFU09442.1"/>
    </source>
</evidence>
<keyword evidence="2" id="KW-1185">Reference proteome</keyword>
<dbReference type="RefSeq" id="WP_054783727.1">
    <property type="nucleotide sequence ID" value="NZ_FPBD01000008.1"/>
</dbReference>
<protein>
    <submittedName>
        <fullName evidence="1">Uncharacterized protein</fullName>
    </submittedName>
</protein>
<dbReference type="Proteomes" id="UP000183371">
    <property type="component" value="Unassembled WGS sequence"/>
</dbReference>
<dbReference type="EMBL" id="FPBD01000008">
    <property type="protein sequence ID" value="SFU09442.1"/>
    <property type="molecule type" value="Genomic_DNA"/>
</dbReference>
<gene>
    <name evidence="1" type="ORF">SAMN05444141_108152</name>
</gene>
<proteinExistence type="predicted"/>
<name>A0A1I7DCI3_9HYPH</name>